<dbReference type="InterPro" id="IPR010285">
    <property type="entry name" value="DNA_helicase_pif1-like_DEAD"/>
</dbReference>
<dbReference type="EC" id="5.6.2.3" evidence="1"/>
<organism evidence="3 4">
    <name type="scientific">Daucus carota subsp. sativus</name>
    <name type="common">Carrot</name>
    <dbReference type="NCBI Taxonomy" id="79200"/>
    <lineage>
        <taxon>Eukaryota</taxon>
        <taxon>Viridiplantae</taxon>
        <taxon>Streptophyta</taxon>
        <taxon>Embryophyta</taxon>
        <taxon>Tracheophyta</taxon>
        <taxon>Spermatophyta</taxon>
        <taxon>Magnoliopsida</taxon>
        <taxon>eudicotyledons</taxon>
        <taxon>Gunneridae</taxon>
        <taxon>Pentapetalae</taxon>
        <taxon>asterids</taxon>
        <taxon>campanulids</taxon>
        <taxon>Apiales</taxon>
        <taxon>Apiaceae</taxon>
        <taxon>Apioideae</taxon>
        <taxon>Scandiceae</taxon>
        <taxon>Daucinae</taxon>
        <taxon>Daucus</taxon>
        <taxon>Daucus sect. Daucus</taxon>
    </lineage>
</organism>
<evidence type="ECO:0000259" key="2">
    <source>
        <dbReference type="Pfam" id="PF05970"/>
    </source>
</evidence>
<dbReference type="PANTHER" id="PTHR10492">
    <property type="match status" value="1"/>
</dbReference>
<dbReference type="EMBL" id="CP093344">
    <property type="protein sequence ID" value="WOG88677.1"/>
    <property type="molecule type" value="Genomic_DNA"/>
</dbReference>
<keyword evidence="1" id="KW-0378">Hydrolase</keyword>
<dbReference type="Gene3D" id="3.40.50.300">
    <property type="entry name" value="P-loop containing nucleotide triphosphate hydrolases"/>
    <property type="match status" value="1"/>
</dbReference>
<comment type="catalytic activity">
    <reaction evidence="1">
        <text>ATP + H2O = ADP + phosphate + H(+)</text>
        <dbReference type="Rhea" id="RHEA:13065"/>
        <dbReference type="ChEBI" id="CHEBI:15377"/>
        <dbReference type="ChEBI" id="CHEBI:15378"/>
        <dbReference type="ChEBI" id="CHEBI:30616"/>
        <dbReference type="ChEBI" id="CHEBI:43474"/>
        <dbReference type="ChEBI" id="CHEBI:456216"/>
        <dbReference type="EC" id="5.6.2.3"/>
    </reaction>
</comment>
<gene>
    <name evidence="3" type="ORF">DCAR_0207912</name>
</gene>
<dbReference type="GO" id="GO:0000723">
    <property type="term" value="P:telomere maintenance"/>
    <property type="evidence" value="ECO:0007669"/>
    <property type="project" value="InterPro"/>
</dbReference>
<sequence length="317" mass="35657">MYDRHKLKKESHTLVSMLNPKQMQIFEEITNNVLEKEGGLYFVYGHGGTGKTFLWKTIISSLRSKEKIVLAVASSGIASLLIEGGRTAHSRFKIPLNIYENSTCGIKQHSYLAELISQTDLVVWDEAPMNHKHIFEAVDRSFRDIMRLKDPSNLEKPFGGKTVLLGGDFRQILPVLPKKGRADIVMSSISKSYLWKQCKVFKLDQNMRIEANVPPVTVGGISIPYMEWIIKVGDGTAESVSMDDSGEANLIEIPKELLLDPGDDGKKTIIDKIYSELEARHMEPNYFRDRAILTPINEDVDSINTEVLRRSTGTSCV</sequence>
<dbReference type="GO" id="GO:0016787">
    <property type="term" value="F:hydrolase activity"/>
    <property type="evidence" value="ECO:0007669"/>
    <property type="project" value="UniProtKB-KW"/>
</dbReference>
<dbReference type="Pfam" id="PF05970">
    <property type="entry name" value="PIF1"/>
    <property type="match status" value="1"/>
</dbReference>
<keyword evidence="1" id="KW-0234">DNA repair</keyword>
<dbReference type="GO" id="GO:0043139">
    <property type="term" value="F:5'-3' DNA helicase activity"/>
    <property type="evidence" value="ECO:0007669"/>
    <property type="project" value="UniProtKB-EC"/>
</dbReference>
<dbReference type="Proteomes" id="UP000077755">
    <property type="component" value="Chromosome 2"/>
</dbReference>
<evidence type="ECO:0000313" key="4">
    <source>
        <dbReference type="Proteomes" id="UP000077755"/>
    </source>
</evidence>
<evidence type="ECO:0000256" key="1">
    <source>
        <dbReference type="RuleBase" id="RU363044"/>
    </source>
</evidence>
<keyword evidence="1" id="KW-0347">Helicase</keyword>
<dbReference type="AlphaFoldDB" id="A0AAF0WFN9"/>
<dbReference type="SUPFAM" id="SSF52540">
    <property type="entry name" value="P-loop containing nucleoside triphosphate hydrolases"/>
    <property type="match status" value="2"/>
</dbReference>
<reference evidence="3" key="2">
    <citation type="submission" date="2022-03" db="EMBL/GenBank/DDBJ databases">
        <title>Draft title - Genomic analysis of global carrot germplasm unveils the trajectory of domestication and the origin of high carotenoid orange carrot.</title>
        <authorList>
            <person name="Iorizzo M."/>
            <person name="Ellison S."/>
            <person name="Senalik D."/>
            <person name="Macko-Podgorni A."/>
            <person name="Grzebelus D."/>
            <person name="Bostan H."/>
            <person name="Rolling W."/>
            <person name="Curaba J."/>
            <person name="Simon P."/>
        </authorList>
    </citation>
    <scope>NUCLEOTIDE SEQUENCE</scope>
    <source>
        <tissue evidence="3">Leaf</tissue>
    </source>
</reference>
<dbReference type="PANTHER" id="PTHR10492:SF57">
    <property type="entry name" value="ATP-DEPENDENT DNA HELICASE"/>
    <property type="match status" value="1"/>
</dbReference>
<keyword evidence="4" id="KW-1185">Reference proteome</keyword>
<comment type="similarity">
    <text evidence="1">Belongs to the helicase family.</text>
</comment>
<dbReference type="GO" id="GO:0006281">
    <property type="term" value="P:DNA repair"/>
    <property type="evidence" value="ECO:0007669"/>
    <property type="project" value="UniProtKB-KW"/>
</dbReference>
<evidence type="ECO:0000313" key="3">
    <source>
        <dbReference type="EMBL" id="WOG88677.1"/>
    </source>
</evidence>
<comment type="cofactor">
    <cofactor evidence="1">
        <name>Mg(2+)</name>
        <dbReference type="ChEBI" id="CHEBI:18420"/>
    </cofactor>
</comment>
<protein>
    <recommendedName>
        <fullName evidence="1">ATP-dependent DNA helicase</fullName>
        <ecNumber evidence="1">5.6.2.3</ecNumber>
    </recommendedName>
</protein>
<keyword evidence="1" id="KW-0233">DNA recombination</keyword>
<feature type="domain" description="DNA helicase Pif1-like DEAD-box helicase" evidence="2">
    <location>
        <begin position="17"/>
        <end position="239"/>
    </location>
</feature>
<keyword evidence="1" id="KW-0067">ATP-binding</keyword>
<keyword evidence="1" id="KW-0547">Nucleotide-binding</keyword>
<accession>A0AAF0WFN9</accession>
<reference evidence="3" key="1">
    <citation type="journal article" date="2016" name="Nat. Genet.">
        <title>A high-quality carrot genome assembly provides new insights into carotenoid accumulation and asterid genome evolution.</title>
        <authorList>
            <person name="Iorizzo M."/>
            <person name="Ellison S."/>
            <person name="Senalik D."/>
            <person name="Zeng P."/>
            <person name="Satapoomin P."/>
            <person name="Huang J."/>
            <person name="Bowman M."/>
            <person name="Iovene M."/>
            <person name="Sanseverino W."/>
            <person name="Cavagnaro P."/>
            <person name="Yildiz M."/>
            <person name="Macko-Podgorni A."/>
            <person name="Moranska E."/>
            <person name="Grzebelus E."/>
            <person name="Grzebelus D."/>
            <person name="Ashrafi H."/>
            <person name="Zheng Z."/>
            <person name="Cheng S."/>
            <person name="Spooner D."/>
            <person name="Van Deynze A."/>
            <person name="Simon P."/>
        </authorList>
    </citation>
    <scope>NUCLEOTIDE SEQUENCE</scope>
    <source>
        <tissue evidence="3">Leaf</tissue>
    </source>
</reference>
<name>A0AAF0WFN9_DAUCS</name>
<keyword evidence="1" id="KW-0227">DNA damage</keyword>
<dbReference type="GO" id="GO:0006310">
    <property type="term" value="P:DNA recombination"/>
    <property type="evidence" value="ECO:0007669"/>
    <property type="project" value="UniProtKB-KW"/>
</dbReference>
<dbReference type="GO" id="GO:0005524">
    <property type="term" value="F:ATP binding"/>
    <property type="evidence" value="ECO:0007669"/>
    <property type="project" value="UniProtKB-KW"/>
</dbReference>
<dbReference type="InterPro" id="IPR027417">
    <property type="entry name" value="P-loop_NTPase"/>
</dbReference>
<proteinExistence type="inferred from homology"/>